<evidence type="ECO:0000313" key="3">
    <source>
        <dbReference type="Proteomes" id="UP000026962"/>
    </source>
</evidence>
<dbReference type="Proteomes" id="UP000026962">
    <property type="component" value="Chromosome 2"/>
</dbReference>
<dbReference type="OMA" id="NGWPAGH"/>
<dbReference type="EnsemblPlants" id="OPUNC02G24260.1">
    <property type="protein sequence ID" value="OPUNC02G24260.1"/>
    <property type="gene ID" value="OPUNC02G24260"/>
</dbReference>
<feature type="compositionally biased region" description="Low complexity" evidence="1">
    <location>
        <begin position="339"/>
        <end position="379"/>
    </location>
</feature>
<feature type="compositionally biased region" description="Acidic residues" evidence="1">
    <location>
        <begin position="11"/>
        <end position="23"/>
    </location>
</feature>
<dbReference type="Pfam" id="PF09713">
    <property type="entry name" value="A_thal_3526"/>
    <property type="match status" value="1"/>
</dbReference>
<name>A0A0E0K362_ORYPU</name>
<proteinExistence type="predicted"/>
<feature type="region of interest" description="Disordered" evidence="1">
    <location>
        <begin position="1"/>
        <end position="23"/>
    </location>
</feature>
<evidence type="ECO:0000256" key="1">
    <source>
        <dbReference type="SAM" id="MobiDB-lite"/>
    </source>
</evidence>
<reference evidence="2" key="1">
    <citation type="submission" date="2015-04" db="UniProtKB">
        <authorList>
            <consortium name="EnsemblPlants"/>
        </authorList>
    </citation>
    <scope>IDENTIFICATION</scope>
</reference>
<dbReference type="HOGENOM" id="CLU_889605_0_0_1"/>
<sequence>MPSASDVDQNPAEDDATAPVDDTEETLQYVKDEIARCLEARLSKEQMFRQFRQSKIDPVIYYAVYKELRSQNEEFFELFMLKVSLRRQIDRVNHQLAMCRVLRRQANASAGGHRCGHPSCSGHRAVAVPVPHAPRAMPSTPLAVPLPATAMAQRTHCNLARMPRPQQPNCGGRPGSSRGGPVGLSAARRMLETPWQPHVAPNGWPAGHGHPASGTLAAAMACSSRPVAQRGAHLYAFHRWAHQTRQHGGGNVGERQPAFCRATPSHVQLALLAGEQQQRRQGNQREQRWHAHQAQVGAQHQNLQRFPLQQGGGNIGERQGQFWPPTPSHAQEQRPPPQSSSSHEALQAGEQQQANNNSSGSSRQQDEQTQQRWQAGMNP</sequence>
<dbReference type="InterPro" id="IPR006476">
    <property type="entry name" value="CHP01589_pln"/>
</dbReference>
<dbReference type="Gramene" id="OPUNC02G24260.1">
    <property type="protein sequence ID" value="OPUNC02G24260.1"/>
    <property type="gene ID" value="OPUNC02G24260"/>
</dbReference>
<evidence type="ECO:0000313" key="2">
    <source>
        <dbReference type="EnsemblPlants" id="OPUNC02G24260.1"/>
    </source>
</evidence>
<dbReference type="AlphaFoldDB" id="A0A0E0K362"/>
<organism evidence="2">
    <name type="scientific">Oryza punctata</name>
    <name type="common">Red rice</name>
    <dbReference type="NCBI Taxonomy" id="4537"/>
    <lineage>
        <taxon>Eukaryota</taxon>
        <taxon>Viridiplantae</taxon>
        <taxon>Streptophyta</taxon>
        <taxon>Embryophyta</taxon>
        <taxon>Tracheophyta</taxon>
        <taxon>Spermatophyta</taxon>
        <taxon>Magnoliopsida</taxon>
        <taxon>Liliopsida</taxon>
        <taxon>Poales</taxon>
        <taxon>Poaceae</taxon>
        <taxon>BOP clade</taxon>
        <taxon>Oryzoideae</taxon>
        <taxon>Oryzeae</taxon>
        <taxon>Oryzinae</taxon>
        <taxon>Oryza</taxon>
    </lineage>
</organism>
<feature type="region of interest" description="Disordered" evidence="1">
    <location>
        <begin position="276"/>
        <end position="379"/>
    </location>
</feature>
<keyword evidence="3" id="KW-1185">Reference proteome</keyword>
<reference evidence="2" key="2">
    <citation type="submission" date="2018-05" db="EMBL/GenBank/DDBJ databases">
        <title>OpunRS2 (Oryza punctata Reference Sequence Version 2).</title>
        <authorList>
            <person name="Zhang J."/>
            <person name="Kudrna D."/>
            <person name="Lee S."/>
            <person name="Talag J."/>
            <person name="Welchert J."/>
            <person name="Wing R.A."/>
        </authorList>
    </citation>
    <scope>NUCLEOTIDE SEQUENCE [LARGE SCALE GENOMIC DNA]</scope>
</reference>
<protein>
    <submittedName>
        <fullName evidence="2">Uncharacterized protein</fullName>
    </submittedName>
</protein>
<feature type="compositionally biased region" description="Low complexity" evidence="1">
    <location>
        <begin position="292"/>
        <end position="301"/>
    </location>
</feature>
<accession>A0A0E0K362</accession>